<dbReference type="RefSeq" id="WP_193926776.1">
    <property type="nucleotide sequence ID" value="NZ_JADEYC010000005.1"/>
</dbReference>
<evidence type="ECO:0000259" key="1">
    <source>
        <dbReference type="Pfam" id="PF02470"/>
    </source>
</evidence>
<evidence type="ECO:0000313" key="3">
    <source>
        <dbReference type="EMBL" id="MBE9373320.1"/>
    </source>
</evidence>
<dbReference type="AlphaFoldDB" id="A0A929B6V3"/>
<protein>
    <submittedName>
        <fullName evidence="3">MCE family protein</fullName>
    </submittedName>
</protein>
<organism evidence="3 4">
    <name type="scientific">Saccharopolyspora montiporae</name>
    <dbReference type="NCBI Taxonomy" id="2781240"/>
    <lineage>
        <taxon>Bacteria</taxon>
        <taxon>Bacillati</taxon>
        <taxon>Actinomycetota</taxon>
        <taxon>Actinomycetes</taxon>
        <taxon>Pseudonocardiales</taxon>
        <taxon>Pseudonocardiaceae</taxon>
        <taxon>Saccharopolyspora</taxon>
    </lineage>
</organism>
<dbReference type="PANTHER" id="PTHR33371:SF4">
    <property type="entry name" value="INTERMEMBRANE PHOSPHOLIPID TRANSPORT SYSTEM BINDING PROTEIN MLAD"/>
    <property type="match status" value="1"/>
</dbReference>
<proteinExistence type="predicted"/>
<dbReference type="PANTHER" id="PTHR33371">
    <property type="entry name" value="INTERMEMBRANE PHOSPHOLIPID TRANSPORT SYSTEM BINDING PROTEIN MLAD-RELATED"/>
    <property type="match status" value="1"/>
</dbReference>
<name>A0A929B6V3_9PSEU</name>
<dbReference type="InterPro" id="IPR024516">
    <property type="entry name" value="Mce_C"/>
</dbReference>
<feature type="domain" description="Mammalian cell entry C-terminal" evidence="2">
    <location>
        <begin position="113"/>
        <end position="292"/>
    </location>
</feature>
<dbReference type="Pfam" id="PF02470">
    <property type="entry name" value="MlaD"/>
    <property type="match status" value="1"/>
</dbReference>
<dbReference type="InterPro" id="IPR003399">
    <property type="entry name" value="Mce/MlaD"/>
</dbReference>
<dbReference type="InterPro" id="IPR052336">
    <property type="entry name" value="MlaD_Phospholipid_Transporter"/>
</dbReference>
<dbReference type="Pfam" id="PF11887">
    <property type="entry name" value="Mce4_CUP1"/>
    <property type="match status" value="1"/>
</dbReference>
<dbReference type="EMBL" id="JADEYC010000005">
    <property type="protein sequence ID" value="MBE9373320.1"/>
    <property type="molecule type" value="Genomic_DNA"/>
</dbReference>
<evidence type="ECO:0000259" key="2">
    <source>
        <dbReference type="Pfam" id="PF11887"/>
    </source>
</evidence>
<dbReference type="InterPro" id="IPR005693">
    <property type="entry name" value="Mce"/>
</dbReference>
<feature type="domain" description="Mce/MlaD" evidence="1">
    <location>
        <begin position="33"/>
        <end position="106"/>
    </location>
</feature>
<reference evidence="3" key="1">
    <citation type="submission" date="2020-10" db="EMBL/GenBank/DDBJ databases">
        <title>Diversity and distribution of actinomycetes associated with coral in the coast of Hainan.</title>
        <authorList>
            <person name="Li F."/>
        </authorList>
    </citation>
    <scope>NUCLEOTIDE SEQUENCE</scope>
    <source>
        <strain evidence="3">HNM0983</strain>
    </source>
</reference>
<comment type="caution">
    <text evidence="3">The sequence shown here is derived from an EMBL/GenBank/DDBJ whole genome shotgun (WGS) entry which is preliminary data.</text>
</comment>
<dbReference type="NCBIfam" id="TIGR00996">
    <property type="entry name" value="Mtu_fam_mce"/>
    <property type="match status" value="1"/>
</dbReference>
<dbReference type="GO" id="GO:0005576">
    <property type="term" value="C:extracellular region"/>
    <property type="evidence" value="ECO:0007669"/>
    <property type="project" value="TreeGrafter"/>
</dbReference>
<sequence length="336" mass="35641">MTRPRRPKLLIALVLVLAAVTTAALVVPIRGEKTITAYFPEAPSIYPGDPVRVLGVDVGKIDSITAEPGRAKVVLSYRADVEVPADATVAIVAPTLVTTRFIQLSPAHVDGAVLPDDATVPESRTATPVEWDATVDELTELADALGPRSGDVTGPLGRVLRTTRENIGGQGDQVRDTIRNASTAMTTLAAGGEDLFGTVRNLQSVVSNLERNDDAVQAFSGQLTQASDLLASNRGQLVEAVRTLDQVAVLLEEFVREHKDPLRADLEGVAGVARQLASNRQALGDFLQRAPTAVSNFNNSYDPTGSLMAGAFAINNLSDPATFTCSPRAQRRGEGR</sequence>
<dbReference type="Proteomes" id="UP000598360">
    <property type="component" value="Unassembled WGS sequence"/>
</dbReference>
<keyword evidence="4" id="KW-1185">Reference proteome</keyword>
<evidence type="ECO:0000313" key="4">
    <source>
        <dbReference type="Proteomes" id="UP000598360"/>
    </source>
</evidence>
<gene>
    <name evidence="3" type="ORF">IQ251_02560</name>
</gene>
<accession>A0A929B6V3</accession>